<keyword evidence="16" id="KW-0325">Glycoprotein</keyword>
<evidence type="ECO:0000256" key="8">
    <source>
        <dbReference type="ARBA" id="ARBA00022734"/>
    </source>
</evidence>
<evidence type="ECO:0000256" key="14">
    <source>
        <dbReference type="ARBA" id="ARBA00023157"/>
    </source>
</evidence>
<evidence type="ECO:0000256" key="5">
    <source>
        <dbReference type="ARBA" id="ARBA00022679"/>
    </source>
</evidence>
<proteinExistence type="predicted"/>
<evidence type="ECO:0000256" key="7">
    <source>
        <dbReference type="ARBA" id="ARBA00022729"/>
    </source>
</evidence>
<evidence type="ECO:0000256" key="19">
    <source>
        <dbReference type="PROSITE-ProRule" id="PRU10141"/>
    </source>
</evidence>
<dbReference type="EMBL" id="CAUOFW020001810">
    <property type="protein sequence ID" value="CAK9148819.1"/>
    <property type="molecule type" value="Genomic_DNA"/>
</dbReference>
<dbReference type="FunFam" id="1.10.510.10:FF:000237">
    <property type="entry name" value="G-type lectin S-receptor-like serine/threonine-protein kinase"/>
    <property type="match status" value="1"/>
</dbReference>
<dbReference type="GO" id="GO:0004674">
    <property type="term" value="F:protein serine/threonine kinase activity"/>
    <property type="evidence" value="ECO:0007669"/>
    <property type="project" value="UniProtKB-KW"/>
</dbReference>
<dbReference type="InterPro" id="IPR051343">
    <property type="entry name" value="G-type_lectin_kinases/EP1-like"/>
</dbReference>
<dbReference type="InterPro" id="IPR011009">
    <property type="entry name" value="Kinase-like_dom_sf"/>
</dbReference>
<dbReference type="PANTHER" id="PTHR47976:SF2">
    <property type="entry name" value="RECEPTOR-LIKE SERINE_THREONINE-PROTEIN KINASE"/>
    <property type="match status" value="1"/>
</dbReference>
<evidence type="ECO:0000256" key="4">
    <source>
        <dbReference type="ARBA" id="ARBA00022536"/>
    </source>
</evidence>
<evidence type="ECO:0000256" key="6">
    <source>
        <dbReference type="ARBA" id="ARBA00022692"/>
    </source>
</evidence>
<dbReference type="Pfam" id="PF00069">
    <property type="entry name" value="Pkinase"/>
    <property type="match status" value="1"/>
</dbReference>
<keyword evidence="8" id="KW-0430">Lectin</keyword>
<dbReference type="Gene3D" id="3.30.200.20">
    <property type="entry name" value="Phosphorylase Kinase, domain 1"/>
    <property type="match status" value="1"/>
</dbReference>
<keyword evidence="6 20" id="KW-0812">Transmembrane</keyword>
<feature type="transmembrane region" description="Helical" evidence="20">
    <location>
        <begin position="23"/>
        <end position="42"/>
    </location>
</feature>
<dbReference type="AlphaFoldDB" id="A0ABC8RV79"/>
<evidence type="ECO:0000256" key="18">
    <source>
        <dbReference type="ARBA" id="ARBA00048679"/>
    </source>
</evidence>
<dbReference type="Gene3D" id="2.90.10.10">
    <property type="entry name" value="Bulb-type lectin domain"/>
    <property type="match status" value="1"/>
</dbReference>
<dbReference type="InterPro" id="IPR008271">
    <property type="entry name" value="Ser/Thr_kinase_AS"/>
</dbReference>
<dbReference type="Proteomes" id="UP001642360">
    <property type="component" value="Unassembled WGS sequence"/>
</dbReference>
<dbReference type="Gene3D" id="1.10.510.10">
    <property type="entry name" value="Transferase(Phosphotransferase) domain 1"/>
    <property type="match status" value="1"/>
</dbReference>
<accession>A0ABC8RV79</accession>
<keyword evidence="3" id="KW-0723">Serine/threonine-protein kinase</keyword>
<dbReference type="FunFam" id="3.30.200.20:FF:000059">
    <property type="entry name" value="S-receptor-like serine/threonine-protein kinase"/>
    <property type="match status" value="1"/>
</dbReference>
<dbReference type="InterPro" id="IPR017441">
    <property type="entry name" value="Protein_kinase_ATP_BS"/>
</dbReference>
<evidence type="ECO:0000256" key="20">
    <source>
        <dbReference type="SAM" id="Phobius"/>
    </source>
</evidence>
<comment type="catalytic activity">
    <reaction evidence="17">
        <text>L-threonyl-[protein] + ATP = O-phospho-L-threonyl-[protein] + ADP + H(+)</text>
        <dbReference type="Rhea" id="RHEA:46608"/>
        <dbReference type="Rhea" id="RHEA-COMP:11060"/>
        <dbReference type="Rhea" id="RHEA-COMP:11605"/>
        <dbReference type="ChEBI" id="CHEBI:15378"/>
        <dbReference type="ChEBI" id="CHEBI:30013"/>
        <dbReference type="ChEBI" id="CHEBI:30616"/>
        <dbReference type="ChEBI" id="CHEBI:61977"/>
        <dbReference type="ChEBI" id="CHEBI:456216"/>
        <dbReference type="EC" id="2.7.11.1"/>
    </reaction>
</comment>
<dbReference type="SMART" id="SM00220">
    <property type="entry name" value="S_TKc"/>
    <property type="match status" value="1"/>
</dbReference>
<evidence type="ECO:0000256" key="16">
    <source>
        <dbReference type="ARBA" id="ARBA00023180"/>
    </source>
</evidence>
<evidence type="ECO:0000256" key="12">
    <source>
        <dbReference type="ARBA" id="ARBA00022989"/>
    </source>
</evidence>
<comment type="caution">
    <text evidence="22">The sequence shown here is derived from an EMBL/GenBank/DDBJ whole genome shotgun (WGS) entry which is preliminary data.</text>
</comment>
<evidence type="ECO:0000313" key="23">
    <source>
        <dbReference type="Proteomes" id="UP001642360"/>
    </source>
</evidence>
<dbReference type="CDD" id="cd01098">
    <property type="entry name" value="PAN_AP_plant"/>
    <property type="match status" value="1"/>
</dbReference>
<evidence type="ECO:0000256" key="2">
    <source>
        <dbReference type="ARBA" id="ARBA00012513"/>
    </source>
</evidence>
<dbReference type="PROSITE" id="PS00108">
    <property type="entry name" value="PROTEIN_KINASE_ST"/>
    <property type="match status" value="1"/>
</dbReference>
<keyword evidence="9 19" id="KW-0547">Nucleotide-binding</keyword>
<gene>
    <name evidence="22" type="ORF">ILEXP_LOCUS16808</name>
</gene>
<evidence type="ECO:0000256" key="3">
    <source>
        <dbReference type="ARBA" id="ARBA00022527"/>
    </source>
</evidence>
<keyword evidence="13 20" id="KW-0472">Membrane</keyword>
<dbReference type="SUPFAM" id="SSF56112">
    <property type="entry name" value="Protein kinase-like (PK-like)"/>
    <property type="match status" value="1"/>
</dbReference>
<reference evidence="22 23" key="1">
    <citation type="submission" date="2024-02" db="EMBL/GenBank/DDBJ databases">
        <authorList>
            <person name="Vignale AGUSTIN F."/>
            <person name="Sosa J E."/>
            <person name="Modenutti C."/>
        </authorList>
    </citation>
    <scope>NUCLEOTIDE SEQUENCE [LARGE SCALE GENOMIC DNA]</scope>
</reference>
<evidence type="ECO:0000256" key="13">
    <source>
        <dbReference type="ARBA" id="ARBA00023136"/>
    </source>
</evidence>
<comment type="catalytic activity">
    <reaction evidence="18">
        <text>L-seryl-[protein] + ATP = O-phospho-L-seryl-[protein] + ADP + H(+)</text>
        <dbReference type="Rhea" id="RHEA:17989"/>
        <dbReference type="Rhea" id="RHEA-COMP:9863"/>
        <dbReference type="Rhea" id="RHEA-COMP:11604"/>
        <dbReference type="ChEBI" id="CHEBI:15378"/>
        <dbReference type="ChEBI" id="CHEBI:29999"/>
        <dbReference type="ChEBI" id="CHEBI:30616"/>
        <dbReference type="ChEBI" id="CHEBI:83421"/>
        <dbReference type="ChEBI" id="CHEBI:456216"/>
        <dbReference type="EC" id="2.7.11.1"/>
    </reaction>
</comment>
<evidence type="ECO:0000256" key="1">
    <source>
        <dbReference type="ARBA" id="ARBA00004479"/>
    </source>
</evidence>
<evidence type="ECO:0000256" key="9">
    <source>
        <dbReference type="ARBA" id="ARBA00022741"/>
    </source>
</evidence>
<evidence type="ECO:0000256" key="17">
    <source>
        <dbReference type="ARBA" id="ARBA00047899"/>
    </source>
</evidence>
<name>A0ABC8RV79_9AQUA</name>
<evidence type="ECO:0000313" key="22">
    <source>
        <dbReference type="EMBL" id="CAK9148819.1"/>
    </source>
</evidence>
<dbReference type="GO" id="GO:0016020">
    <property type="term" value="C:membrane"/>
    <property type="evidence" value="ECO:0007669"/>
    <property type="project" value="UniProtKB-SubCell"/>
</dbReference>
<keyword evidence="4" id="KW-0245">EGF-like domain</keyword>
<keyword evidence="14" id="KW-1015">Disulfide bond</keyword>
<dbReference type="GO" id="GO:0005524">
    <property type="term" value="F:ATP binding"/>
    <property type="evidence" value="ECO:0007669"/>
    <property type="project" value="UniProtKB-UniRule"/>
</dbReference>
<keyword evidence="12 20" id="KW-1133">Transmembrane helix</keyword>
<keyword evidence="15" id="KW-0675">Receptor</keyword>
<protein>
    <recommendedName>
        <fullName evidence="2">non-specific serine/threonine protein kinase</fullName>
        <ecNumber evidence="2">2.7.11.1</ecNumber>
    </recommendedName>
</protein>
<feature type="domain" description="Protein kinase" evidence="21">
    <location>
        <begin position="291"/>
        <end position="572"/>
    </location>
</feature>
<keyword evidence="11 19" id="KW-0067">ATP-binding</keyword>
<evidence type="ECO:0000256" key="11">
    <source>
        <dbReference type="ARBA" id="ARBA00022840"/>
    </source>
</evidence>
<sequence>MQLSKTNYTNGRFQLHMQGDDNVVLYIVSVLTEILYCAYWYSGTVHPNSTSRLTFDVAGYIYVEEGTPKVYNLTRKGSGLNQDFYLMARIDYDGVFTQYSHPRNNCTTSVRSCTSSWSVVHTIPPDMCTLVGYFGSGARGYNSYCVINKDGKPHCLCPEGYSMLDPLDPQKGCKPNFQFPSCQLDGGEPKIDLIDFTEQNNTDWFLSDYDLQIEAEVDKETCKQYCLRDCFCAAVVYNGNNCWKKKFPLSHGRQSVSLDRTTLIKKQQNLQPVSSMNVRRYAYKDLEKATDSFKQQLGKGSFGTVYKGILGSDPWRYVAVKKLEKMVTEGKKEFRTEVSVIGQTHHKNLVCLLGYCDEGEYRLLLYEYMSNGSLASLLFGIFKPDWNQRQNIAFEVARGFMYLHEECSTQVIHCDIKPQNILLDDSFTARISDFGLAKLLMNDQTRTDIGIRGTKGYVAPEWFRNIAITAKVDVYSYGVMLLEIICCRRKLEMERENEEEAILFDWAYDCNKAQRLDKLVDDEEVRNHMNRLEKLVMVAIWCIQDDPSLRTSMKKVILMFEGVVQVPAPPVLSVSHQYGDN</sequence>
<evidence type="ECO:0000259" key="21">
    <source>
        <dbReference type="PROSITE" id="PS50011"/>
    </source>
</evidence>
<dbReference type="InterPro" id="IPR000719">
    <property type="entry name" value="Prot_kinase_dom"/>
</dbReference>
<comment type="subcellular location">
    <subcellularLocation>
        <location evidence="1">Membrane</location>
        <topology evidence="1">Single-pass type I membrane protein</topology>
    </subcellularLocation>
</comment>
<feature type="binding site" evidence="19">
    <location>
        <position position="322"/>
    </location>
    <ligand>
        <name>ATP</name>
        <dbReference type="ChEBI" id="CHEBI:30616"/>
    </ligand>
</feature>
<dbReference type="GO" id="GO:0030246">
    <property type="term" value="F:carbohydrate binding"/>
    <property type="evidence" value="ECO:0007669"/>
    <property type="project" value="UniProtKB-KW"/>
</dbReference>
<keyword evidence="10" id="KW-0418">Kinase</keyword>
<keyword evidence="7" id="KW-0732">Signal</keyword>
<organism evidence="22 23">
    <name type="scientific">Ilex paraguariensis</name>
    <name type="common">yerba mate</name>
    <dbReference type="NCBI Taxonomy" id="185542"/>
    <lineage>
        <taxon>Eukaryota</taxon>
        <taxon>Viridiplantae</taxon>
        <taxon>Streptophyta</taxon>
        <taxon>Embryophyta</taxon>
        <taxon>Tracheophyta</taxon>
        <taxon>Spermatophyta</taxon>
        <taxon>Magnoliopsida</taxon>
        <taxon>eudicotyledons</taxon>
        <taxon>Gunneridae</taxon>
        <taxon>Pentapetalae</taxon>
        <taxon>asterids</taxon>
        <taxon>campanulids</taxon>
        <taxon>Aquifoliales</taxon>
        <taxon>Aquifoliaceae</taxon>
        <taxon>Ilex</taxon>
    </lineage>
</organism>
<dbReference type="InterPro" id="IPR036426">
    <property type="entry name" value="Bulb-type_lectin_dom_sf"/>
</dbReference>
<evidence type="ECO:0000256" key="10">
    <source>
        <dbReference type="ARBA" id="ARBA00022777"/>
    </source>
</evidence>
<keyword evidence="5" id="KW-0808">Transferase</keyword>
<dbReference type="PROSITE" id="PS00107">
    <property type="entry name" value="PROTEIN_KINASE_ATP"/>
    <property type="match status" value="1"/>
</dbReference>
<evidence type="ECO:0000256" key="15">
    <source>
        <dbReference type="ARBA" id="ARBA00023170"/>
    </source>
</evidence>
<keyword evidence="23" id="KW-1185">Reference proteome</keyword>
<dbReference type="PROSITE" id="PS50011">
    <property type="entry name" value="PROTEIN_KINASE_DOM"/>
    <property type="match status" value="1"/>
</dbReference>
<dbReference type="EC" id="2.7.11.1" evidence="2"/>
<dbReference type="PANTHER" id="PTHR47976">
    <property type="entry name" value="G-TYPE LECTIN S-RECEPTOR-LIKE SERINE/THREONINE-PROTEIN KINASE SD2-5"/>
    <property type="match status" value="1"/>
</dbReference>